<dbReference type="FunFam" id="2.30.42.10:FF:000023">
    <property type="entry name" value="Glutamate receptor interacting protein 1"/>
    <property type="match status" value="1"/>
</dbReference>
<feature type="domain" description="PDZ" evidence="5">
    <location>
        <begin position="146"/>
        <end position="228"/>
    </location>
</feature>
<evidence type="ECO:0000259" key="5">
    <source>
        <dbReference type="PROSITE" id="PS50106"/>
    </source>
</evidence>
<dbReference type="CDD" id="cd00136">
    <property type="entry name" value="PDZ_canonical"/>
    <property type="match status" value="1"/>
</dbReference>
<dbReference type="SMART" id="SM00228">
    <property type="entry name" value="PDZ"/>
    <property type="match status" value="6"/>
</dbReference>
<dbReference type="Gene3D" id="2.30.42.10">
    <property type="match status" value="6"/>
</dbReference>
<dbReference type="FunCoup" id="E0VFP1">
    <property type="interactions" value="80"/>
</dbReference>
<dbReference type="VEuPathDB" id="VectorBase:PHUM163890"/>
<dbReference type="GO" id="GO:0098887">
    <property type="term" value="P:neurotransmitter receptor transport, endosome to postsynaptic membrane"/>
    <property type="evidence" value="ECO:0007669"/>
    <property type="project" value="TreeGrafter"/>
</dbReference>
<dbReference type="CTD" id="8236589"/>
<dbReference type="PANTHER" id="PTHR46227">
    <property type="entry name" value="GLUTAMATE RECEPTOR-INTERACTING PROTEIN GRIP"/>
    <property type="match status" value="1"/>
</dbReference>
<evidence type="ECO:0000256" key="1">
    <source>
        <dbReference type="ARBA" id="ARBA00004496"/>
    </source>
</evidence>
<organism>
    <name type="scientific">Pediculus humanus subsp. corporis</name>
    <name type="common">Body louse</name>
    <dbReference type="NCBI Taxonomy" id="121224"/>
    <lineage>
        <taxon>Eukaryota</taxon>
        <taxon>Metazoa</taxon>
        <taxon>Ecdysozoa</taxon>
        <taxon>Arthropoda</taxon>
        <taxon>Hexapoda</taxon>
        <taxon>Insecta</taxon>
        <taxon>Pterygota</taxon>
        <taxon>Neoptera</taxon>
        <taxon>Paraneoptera</taxon>
        <taxon>Psocodea</taxon>
        <taxon>Troctomorpha</taxon>
        <taxon>Phthiraptera</taxon>
        <taxon>Anoplura</taxon>
        <taxon>Pediculidae</taxon>
        <taxon>Pediculus</taxon>
    </lineage>
</organism>
<dbReference type="GO" id="GO:0005737">
    <property type="term" value="C:cytoplasm"/>
    <property type="evidence" value="ECO:0007669"/>
    <property type="project" value="UniProtKB-SubCell"/>
</dbReference>
<evidence type="ECO:0000256" key="3">
    <source>
        <dbReference type="ARBA" id="ARBA00022737"/>
    </source>
</evidence>
<evidence type="ECO:0000256" key="2">
    <source>
        <dbReference type="ARBA" id="ARBA00022490"/>
    </source>
</evidence>
<dbReference type="HOGENOM" id="CLU_004313_0_0_1"/>
<dbReference type="GeneID" id="8236589"/>
<dbReference type="EnsemblMetazoa" id="PHUM163890-RA">
    <property type="protein sequence ID" value="PHUM163890-PA"/>
    <property type="gene ID" value="PHUM163890"/>
</dbReference>
<feature type="domain" description="PDZ" evidence="5">
    <location>
        <begin position="818"/>
        <end position="901"/>
    </location>
</feature>
<dbReference type="CDD" id="cd06681">
    <property type="entry name" value="PDZ2_GRIP1-2-like"/>
    <property type="match status" value="1"/>
</dbReference>
<accession>E0VFP1</accession>
<feature type="domain" description="PDZ" evidence="5">
    <location>
        <begin position="300"/>
        <end position="368"/>
    </location>
</feature>
<dbReference type="Proteomes" id="UP000009046">
    <property type="component" value="Unassembled WGS sequence"/>
</dbReference>
<dbReference type="AlphaFoldDB" id="E0VFP1"/>
<evidence type="ECO:0000313" key="8">
    <source>
        <dbReference type="Proteomes" id="UP000009046"/>
    </source>
</evidence>
<dbReference type="CDD" id="cd06685">
    <property type="entry name" value="PDZ7_GRIP1-2-like"/>
    <property type="match status" value="1"/>
</dbReference>
<name>E0VFP1_PEDHC</name>
<dbReference type="PROSITE" id="PS50106">
    <property type="entry name" value="PDZ"/>
    <property type="match status" value="6"/>
</dbReference>
<dbReference type="SUPFAM" id="SSF50156">
    <property type="entry name" value="PDZ domain-like"/>
    <property type="match status" value="6"/>
</dbReference>
<feature type="region of interest" description="Disordered" evidence="4">
    <location>
        <begin position="1"/>
        <end position="24"/>
    </location>
</feature>
<dbReference type="OMA" id="ETKTHDY"/>
<protein>
    <recommendedName>
        <fullName evidence="5">PDZ domain-containing protein</fullName>
    </recommendedName>
</protein>
<comment type="subcellular location">
    <subcellularLocation>
        <location evidence="1">Cytoplasm</location>
    </subcellularLocation>
</comment>
<keyword evidence="3" id="KW-0677">Repeat</keyword>
<evidence type="ECO:0000256" key="4">
    <source>
        <dbReference type="SAM" id="MobiDB-lite"/>
    </source>
</evidence>
<dbReference type="EMBL" id="DS235123">
    <property type="protein sequence ID" value="EEB12197.1"/>
    <property type="molecule type" value="Genomic_DNA"/>
</dbReference>
<dbReference type="InterPro" id="IPR036034">
    <property type="entry name" value="PDZ_sf"/>
</dbReference>
<dbReference type="PANTHER" id="PTHR46227:SF2">
    <property type="entry name" value="FI03335P"/>
    <property type="match status" value="1"/>
</dbReference>
<evidence type="ECO:0000313" key="7">
    <source>
        <dbReference type="EnsemblMetazoa" id="PHUM163890-PA"/>
    </source>
</evidence>
<feature type="domain" description="PDZ" evidence="5">
    <location>
        <begin position="46"/>
        <end position="132"/>
    </location>
</feature>
<dbReference type="eggNOG" id="KOG3528">
    <property type="taxonomic scope" value="Eukaryota"/>
</dbReference>
<reference evidence="6" key="1">
    <citation type="submission" date="2007-04" db="EMBL/GenBank/DDBJ databases">
        <title>Annotation of Pediculus humanus corporis strain USDA.</title>
        <authorList>
            <person name="Kirkness E."/>
            <person name="Hannick L."/>
            <person name="Hass B."/>
            <person name="Bruggner R."/>
            <person name="Lawson D."/>
            <person name="Bidwell S."/>
            <person name="Joardar V."/>
            <person name="Caler E."/>
            <person name="Walenz B."/>
            <person name="Inman J."/>
            <person name="Schobel S."/>
            <person name="Galinsky K."/>
            <person name="Amedeo P."/>
            <person name="Strausberg R."/>
        </authorList>
    </citation>
    <scope>NUCLEOTIDE SEQUENCE</scope>
    <source>
        <strain>USDA</strain>
    </source>
</reference>
<dbReference type="InterPro" id="IPR043545">
    <property type="entry name" value="GRIP1/2"/>
</dbReference>
<dbReference type="Pfam" id="PF00595">
    <property type="entry name" value="PDZ"/>
    <property type="match status" value="6"/>
</dbReference>
<gene>
    <name evidence="7" type="primary">8236589</name>
    <name evidence="6" type="ORF">Phum_PHUM163890</name>
</gene>
<proteinExistence type="predicted"/>
<reference evidence="7" key="3">
    <citation type="submission" date="2020-05" db="UniProtKB">
        <authorList>
            <consortium name="EnsemblMetazoa"/>
        </authorList>
    </citation>
    <scope>IDENTIFICATION</scope>
    <source>
        <strain evidence="7">USDA</strain>
    </source>
</reference>
<evidence type="ECO:0000313" key="6">
    <source>
        <dbReference type="EMBL" id="EEB12197.1"/>
    </source>
</evidence>
<reference evidence="6" key="2">
    <citation type="submission" date="2007-04" db="EMBL/GenBank/DDBJ databases">
        <title>The genome of the human body louse.</title>
        <authorList>
            <consortium name="The Human Body Louse Genome Consortium"/>
            <person name="Kirkness E."/>
            <person name="Walenz B."/>
            <person name="Hass B."/>
            <person name="Bruggner R."/>
            <person name="Strausberg R."/>
        </authorList>
    </citation>
    <scope>NUCLEOTIDE SEQUENCE</scope>
    <source>
        <strain>USDA</strain>
    </source>
</reference>
<dbReference type="STRING" id="121224.E0VFP1"/>
<dbReference type="CDD" id="cd06683">
    <property type="entry name" value="PDZ6_GRIP1-2-like"/>
    <property type="match status" value="1"/>
</dbReference>
<dbReference type="FunFam" id="2.30.42.10:FF:000035">
    <property type="entry name" value="Glutamate receptor interacting protein 1"/>
    <property type="match status" value="1"/>
</dbReference>
<dbReference type="RefSeq" id="XP_002424935.1">
    <property type="nucleotide sequence ID" value="XM_002424890.1"/>
</dbReference>
<keyword evidence="2" id="KW-0963">Cytoplasm</keyword>
<dbReference type="OrthoDB" id="75502at2759"/>
<dbReference type="InParanoid" id="E0VFP1"/>
<dbReference type="EMBL" id="AAZO01001915">
    <property type="status" value="NOT_ANNOTATED_CDS"/>
    <property type="molecule type" value="Genomic_DNA"/>
</dbReference>
<dbReference type="InterPro" id="IPR001478">
    <property type="entry name" value="PDZ"/>
</dbReference>
<sequence>MECPGISNVKNIDSNDEQESKNNCDGRFEDIFNVEHVDRVKTKITTVNIERENGNLGITLRGGFHQNSDLSRPVTITYVKPDGPAAKQGTIKPGDRLLAVDGVSLQGSTLNDAQTLLLQPSATALLTIEYDVNVLDSVEHAYGPLLVEIEKSYQQQLGLTLLQNESGIFIERVKLGSLADRCGALHVGDKILAVNATRIHGSCIELEDVTKILEQEYPVIRLEILPVYAASSNSNHGIWKTKDFFGSTVSGVSTLKNNSNRKKDFKKEEKDTDSDFKIHLGNLYGVTRGEIALTHAETIHTTLTRENGSFGLFVIDSPEGSIIISSIFLNSPAERCQSLCPGDRILAVNHRSVILDNLTANDVNNLLETKPDGSPCYRINLLTEFDVLDTVVPSSGIFLVKLVKRGCAELGITMMASKSSGFIVCEIKKGSLAYRAGSLIPGDRILAINSIPLDECSIEYAIHIFNQSTNIVTLKVQRNDSNRDFRNYNRKITYTVDLQRYGGPLGITIAGSEELSYPITVSGLTAGGLAEQTGVIHVGDEILAINNHSLYGEPLSKAHSLLNTSSDLVSLKLSRPLIPMCRLSDNRSPILPPSIDSAVESWDSSHLDLAPSPEQQKPTKDIRGKRNPSATTTQMCPIMSDMTSSKEEKENSDADFVLNLENSNDSDLAILDEITSENLKIKRELDILSIKLDEQRKSKVNQSENKLNSPQINSILNTDVENSDFFFETFPRTHSKSLTKFPSGKKKLNNGDVYKDSSTCSIAEKHQEELSSFCTNNFDENFGSYESEMRKTCESQAFELNHNQDSEKCEFQSSQLYEVTLHKDPVYEDFGFSVSDGLYERGVFINRIRKSGPADLSNVLKPYDRILQVNNTYTQDFDCCLTVPLIASAGNTLNLLVARNPEKNDSDTILNCEKFQKKELSTATNLINSNNEEGVRRIVV</sequence>
<keyword evidence="8" id="KW-1185">Reference proteome</keyword>
<feature type="region of interest" description="Disordered" evidence="4">
    <location>
        <begin position="602"/>
        <end position="633"/>
    </location>
</feature>
<dbReference type="eggNOG" id="KOG0792">
    <property type="taxonomic scope" value="Eukaryota"/>
</dbReference>
<feature type="domain" description="PDZ" evidence="5">
    <location>
        <begin position="399"/>
        <end position="480"/>
    </location>
</feature>
<feature type="domain" description="PDZ" evidence="5">
    <location>
        <begin position="495"/>
        <end position="577"/>
    </location>
</feature>
<dbReference type="KEGG" id="phu:Phum_PHUM163890"/>